<reference evidence="10" key="2">
    <citation type="submission" date="2021-04" db="EMBL/GenBank/DDBJ databases">
        <authorList>
            <person name="Gilroy R."/>
        </authorList>
    </citation>
    <scope>NUCLEOTIDE SEQUENCE</scope>
    <source>
        <strain evidence="10">CHK187-11901</strain>
    </source>
</reference>
<dbReference type="AlphaFoldDB" id="A0A9D2NSW6"/>
<organism evidence="10 11">
    <name type="scientific">Candidatus Merdibacter merdavium</name>
    <dbReference type="NCBI Taxonomy" id="2838692"/>
    <lineage>
        <taxon>Bacteria</taxon>
        <taxon>Bacillati</taxon>
        <taxon>Bacillota</taxon>
        <taxon>Erysipelotrichia</taxon>
        <taxon>Erysipelotrichales</taxon>
        <taxon>Erysipelotrichaceae</taxon>
        <taxon>Merdibacter</taxon>
    </lineage>
</organism>
<feature type="active site" evidence="7">
    <location>
        <position position="91"/>
    </location>
</feature>
<keyword evidence="6 8" id="KW-0378">Hydrolase</keyword>
<keyword evidence="8" id="KW-1133">Transmembrane helix</keyword>
<dbReference type="NCBIfam" id="TIGR02227">
    <property type="entry name" value="sigpep_I_bact"/>
    <property type="match status" value="1"/>
</dbReference>
<keyword evidence="8" id="KW-0812">Transmembrane</keyword>
<dbReference type="InterPro" id="IPR019533">
    <property type="entry name" value="Peptidase_S26"/>
</dbReference>
<keyword evidence="5 8" id="KW-0645">Protease</keyword>
<evidence type="ECO:0000256" key="8">
    <source>
        <dbReference type="RuleBase" id="RU362042"/>
    </source>
</evidence>
<evidence type="ECO:0000313" key="10">
    <source>
        <dbReference type="EMBL" id="HJC37309.1"/>
    </source>
</evidence>
<evidence type="ECO:0000259" key="9">
    <source>
        <dbReference type="Pfam" id="PF10502"/>
    </source>
</evidence>
<gene>
    <name evidence="10" type="primary">lepB</name>
    <name evidence="10" type="ORF">H9702_09320</name>
</gene>
<dbReference type="EC" id="3.4.21.89" evidence="4 8"/>
<dbReference type="Pfam" id="PF10502">
    <property type="entry name" value="Peptidase_S26"/>
    <property type="match status" value="1"/>
</dbReference>
<feature type="domain" description="Peptidase S26" evidence="9">
    <location>
        <begin position="21"/>
        <end position="180"/>
    </location>
</feature>
<dbReference type="PROSITE" id="PS00501">
    <property type="entry name" value="SPASE_I_1"/>
    <property type="match status" value="1"/>
</dbReference>
<dbReference type="Proteomes" id="UP000823896">
    <property type="component" value="Unassembled WGS sequence"/>
</dbReference>
<dbReference type="PROSITE" id="PS00761">
    <property type="entry name" value="SPASE_I_3"/>
    <property type="match status" value="1"/>
</dbReference>
<dbReference type="GO" id="GO:0005886">
    <property type="term" value="C:plasma membrane"/>
    <property type="evidence" value="ECO:0007669"/>
    <property type="project" value="UniProtKB-SubCell"/>
</dbReference>
<sequence>MELQEERQTNEKKRRFGLELLDFVKILLVCFIVAFGIKTFIARPVFVEGSSMYPTLQDGEFGFTNLLGLSLEGVNRGDIVIVEEGSEYWVKRVIGLPNETIECRDNVVYINGEPLDEPYLDSDYVKDIENNQGYFTSDFEAIELGSDEYFVMGDNRVVSADSRVVGPFSRSQIVGKGVLVLLPLDQLGYKNQ</sequence>
<proteinExistence type="inferred from homology"/>
<dbReference type="GO" id="GO:0004252">
    <property type="term" value="F:serine-type endopeptidase activity"/>
    <property type="evidence" value="ECO:0007669"/>
    <property type="project" value="InterPro"/>
</dbReference>
<dbReference type="GO" id="GO:0006465">
    <property type="term" value="P:signal peptide processing"/>
    <property type="evidence" value="ECO:0007669"/>
    <property type="project" value="InterPro"/>
</dbReference>
<evidence type="ECO:0000256" key="5">
    <source>
        <dbReference type="ARBA" id="ARBA00022670"/>
    </source>
</evidence>
<protein>
    <recommendedName>
        <fullName evidence="4 8">Signal peptidase I</fullName>
        <ecNumber evidence="4 8">3.4.21.89</ecNumber>
    </recommendedName>
</protein>
<comment type="similarity">
    <text evidence="3 8">Belongs to the peptidase S26 family.</text>
</comment>
<dbReference type="PANTHER" id="PTHR43390">
    <property type="entry name" value="SIGNAL PEPTIDASE I"/>
    <property type="match status" value="1"/>
</dbReference>
<accession>A0A9D2NSW6</accession>
<dbReference type="InterPro" id="IPR019756">
    <property type="entry name" value="Pept_S26A_signal_pept_1_Ser-AS"/>
</dbReference>
<dbReference type="InterPro" id="IPR036286">
    <property type="entry name" value="LexA/Signal_pep-like_sf"/>
</dbReference>
<evidence type="ECO:0000256" key="3">
    <source>
        <dbReference type="ARBA" id="ARBA00009370"/>
    </source>
</evidence>
<evidence type="ECO:0000256" key="4">
    <source>
        <dbReference type="ARBA" id="ARBA00013208"/>
    </source>
</evidence>
<comment type="catalytic activity">
    <reaction evidence="1 8">
        <text>Cleavage of hydrophobic, N-terminal signal or leader sequences from secreted and periplasmic proteins.</text>
        <dbReference type="EC" id="3.4.21.89"/>
    </reaction>
</comment>
<dbReference type="InterPro" id="IPR019758">
    <property type="entry name" value="Pept_S26A_signal_pept_1_CS"/>
</dbReference>
<feature type="transmembrane region" description="Helical" evidence="8">
    <location>
        <begin position="20"/>
        <end position="41"/>
    </location>
</feature>
<dbReference type="CDD" id="cd06530">
    <property type="entry name" value="S26_SPase_I"/>
    <property type="match status" value="1"/>
</dbReference>
<dbReference type="SUPFAM" id="SSF51306">
    <property type="entry name" value="LexA/Signal peptidase"/>
    <property type="match status" value="1"/>
</dbReference>
<name>A0A9D2NSW6_9FIRM</name>
<evidence type="ECO:0000256" key="2">
    <source>
        <dbReference type="ARBA" id="ARBA00004401"/>
    </source>
</evidence>
<dbReference type="GO" id="GO:0009003">
    <property type="term" value="F:signal peptidase activity"/>
    <property type="evidence" value="ECO:0007669"/>
    <property type="project" value="UniProtKB-EC"/>
</dbReference>
<dbReference type="PANTHER" id="PTHR43390:SF1">
    <property type="entry name" value="CHLOROPLAST PROCESSING PEPTIDASE"/>
    <property type="match status" value="1"/>
</dbReference>
<evidence type="ECO:0000256" key="1">
    <source>
        <dbReference type="ARBA" id="ARBA00000677"/>
    </source>
</evidence>
<dbReference type="PRINTS" id="PR00727">
    <property type="entry name" value="LEADERPTASE"/>
</dbReference>
<dbReference type="Gene3D" id="2.10.109.10">
    <property type="entry name" value="Umud Fragment, subunit A"/>
    <property type="match status" value="1"/>
</dbReference>
<feature type="active site" evidence="7">
    <location>
        <position position="51"/>
    </location>
</feature>
<reference evidence="10" key="1">
    <citation type="journal article" date="2021" name="PeerJ">
        <title>Extensive microbial diversity within the chicken gut microbiome revealed by metagenomics and culture.</title>
        <authorList>
            <person name="Gilroy R."/>
            <person name="Ravi A."/>
            <person name="Getino M."/>
            <person name="Pursley I."/>
            <person name="Horton D.L."/>
            <person name="Alikhan N.F."/>
            <person name="Baker D."/>
            <person name="Gharbi K."/>
            <person name="Hall N."/>
            <person name="Watson M."/>
            <person name="Adriaenssens E.M."/>
            <person name="Foster-Nyarko E."/>
            <person name="Jarju S."/>
            <person name="Secka A."/>
            <person name="Antonio M."/>
            <person name="Oren A."/>
            <person name="Chaudhuri R.R."/>
            <person name="La Ragione R."/>
            <person name="Hildebrand F."/>
            <person name="Pallen M.J."/>
        </authorList>
    </citation>
    <scope>NUCLEOTIDE SEQUENCE</scope>
    <source>
        <strain evidence="10">CHK187-11901</strain>
    </source>
</reference>
<comment type="caution">
    <text evidence="10">The sequence shown here is derived from an EMBL/GenBank/DDBJ whole genome shotgun (WGS) entry which is preliminary data.</text>
</comment>
<evidence type="ECO:0000313" key="11">
    <source>
        <dbReference type="Proteomes" id="UP000823896"/>
    </source>
</evidence>
<dbReference type="EMBL" id="DWWM01000057">
    <property type="protein sequence ID" value="HJC37309.1"/>
    <property type="molecule type" value="Genomic_DNA"/>
</dbReference>
<dbReference type="InterPro" id="IPR000223">
    <property type="entry name" value="Pept_S26A_signal_pept_1"/>
</dbReference>
<comment type="subcellular location">
    <subcellularLocation>
        <location evidence="2">Cell membrane</location>
        <topology evidence="2">Single-pass type II membrane protein</topology>
    </subcellularLocation>
    <subcellularLocation>
        <location evidence="8">Membrane</location>
        <topology evidence="8">Single-pass type II membrane protein</topology>
    </subcellularLocation>
</comment>
<evidence type="ECO:0000256" key="6">
    <source>
        <dbReference type="ARBA" id="ARBA00022801"/>
    </source>
</evidence>
<keyword evidence="8" id="KW-0472">Membrane</keyword>
<evidence type="ECO:0000256" key="7">
    <source>
        <dbReference type="PIRSR" id="PIRSR600223-1"/>
    </source>
</evidence>